<reference evidence="2" key="1">
    <citation type="journal article" date="2019" name="Int. J. Syst. Evol. Microbiol.">
        <title>The Global Catalogue of Microorganisms (GCM) 10K type strain sequencing project: providing services to taxonomists for standard genome sequencing and annotation.</title>
        <authorList>
            <consortium name="The Broad Institute Genomics Platform"/>
            <consortium name="The Broad Institute Genome Sequencing Center for Infectious Disease"/>
            <person name="Wu L."/>
            <person name="Ma J."/>
        </authorList>
    </citation>
    <scope>NUCLEOTIDE SEQUENCE [LARGE SCALE GENOMIC DNA]</scope>
    <source>
        <strain evidence="2">LMG 29894</strain>
    </source>
</reference>
<gene>
    <name evidence="1" type="ORF">ACFOW7_02560</name>
</gene>
<proteinExistence type="predicted"/>
<evidence type="ECO:0000313" key="1">
    <source>
        <dbReference type="EMBL" id="MFC4158233.1"/>
    </source>
</evidence>
<evidence type="ECO:0000313" key="2">
    <source>
        <dbReference type="Proteomes" id="UP001595791"/>
    </source>
</evidence>
<dbReference type="Proteomes" id="UP001595791">
    <property type="component" value="Unassembled WGS sequence"/>
</dbReference>
<dbReference type="RefSeq" id="WP_378160685.1">
    <property type="nucleotide sequence ID" value="NZ_JBHSBU010000001.1"/>
</dbReference>
<sequence length="52" mass="5788">MIIPTCADYGEYNEIRPRAELLVDSEQVLTPQQLSRILSDALGLDVAEEQPS</sequence>
<organism evidence="1 2">
    <name type="scientific">Chitinimonas lacunae</name>
    <dbReference type="NCBI Taxonomy" id="1963018"/>
    <lineage>
        <taxon>Bacteria</taxon>
        <taxon>Pseudomonadati</taxon>
        <taxon>Pseudomonadota</taxon>
        <taxon>Betaproteobacteria</taxon>
        <taxon>Neisseriales</taxon>
        <taxon>Chitinibacteraceae</taxon>
        <taxon>Chitinimonas</taxon>
    </lineage>
</organism>
<accession>A0ABV8MJC0</accession>
<dbReference type="EMBL" id="JBHSBU010000001">
    <property type="protein sequence ID" value="MFC4158233.1"/>
    <property type="molecule type" value="Genomic_DNA"/>
</dbReference>
<keyword evidence="2" id="KW-1185">Reference proteome</keyword>
<comment type="caution">
    <text evidence="1">The sequence shown here is derived from an EMBL/GenBank/DDBJ whole genome shotgun (WGS) entry which is preliminary data.</text>
</comment>
<protein>
    <submittedName>
        <fullName evidence="1">Uncharacterized protein</fullName>
    </submittedName>
</protein>
<name>A0ABV8MJC0_9NEIS</name>